<dbReference type="EMBL" id="JBGFTR010000033">
    <property type="protein sequence ID" value="MFH7566512.1"/>
    <property type="molecule type" value="Genomic_DNA"/>
</dbReference>
<evidence type="ECO:0000256" key="2">
    <source>
        <dbReference type="ARBA" id="ARBA00023002"/>
    </source>
</evidence>
<evidence type="ECO:0000313" key="4">
    <source>
        <dbReference type="EMBL" id="MFH7566512.1"/>
    </source>
</evidence>
<dbReference type="Proteomes" id="UP001610706">
    <property type="component" value="Unassembled WGS sequence"/>
</dbReference>
<dbReference type="InterPro" id="IPR020904">
    <property type="entry name" value="Sc_DH/Rdtase_CS"/>
</dbReference>
<dbReference type="InterPro" id="IPR002347">
    <property type="entry name" value="SDR_fam"/>
</dbReference>
<dbReference type="SUPFAM" id="SSF51735">
    <property type="entry name" value="NAD(P)-binding Rossmann-fold domains"/>
    <property type="match status" value="1"/>
</dbReference>
<keyword evidence="3" id="KW-0472">Membrane</keyword>
<dbReference type="PROSITE" id="PS00061">
    <property type="entry name" value="ADH_SHORT"/>
    <property type="match status" value="1"/>
</dbReference>
<dbReference type="PANTHER" id="PTHR44196:SF1">
    <property type="entry name" value="DEHYDROGENASE_REDUCTASE SDR FAMILY MEMBER 7B"/>
    <property type="match status" value="1"/>
</dbReference>
<keyword evidence="3" id="KW-1133">Transmembrane helix</keyword>
<dbReference type="PRINTS" id="PR00081">
    <property type="entry name" value="GDHRDH"/>
</dbReference>
<evidence type="ECO:0000313" key="5">
    <source>
        <dbReference type="Proteomes" id="UP001610706"/>
    </source>
</evidence>
<keyword evidence="5" id="KW-1185">Reference proteome</keyword>
<organism evidence="4 5">
    <name type="scientific">Oceanimonas smirnovii</name>
    <dbReference type="NCBI Taxonomy" id="264574"/>
    <lineage>
        <taxon>Bacteria</taxon>
        <taxon>Pseudomonadati</taxon>
        <taxon>Pseudomonadota</taxon>
        <taxon>Gammaproteobacteria</taxon>
        <taxon>Aeromonadales</taxon>
        <taxon>Aeromonadaceae</taxon>
        <taxon>Oceanimonas</taxon>
    </lineage>
</organism>
<sequence>MKRVLITGASSGIGLQLAQDYLHDGWTVVACGRDADKLANVLPGERVEFGVFDINERDQAVAALSKLAPVDLAILNAGTCEYVNDAHAFDAALFERVVQANLIGTGNCVAAVLPRIKTGGRLALVSSSVTFVPLTRAEAYGASKAGVDYLARTLAVDLDSQQVAISLVRPGFVDTPLTQKNDFPMPGRVSPEQASRAIRAGLAKDKREVTFPAGFIAILRFLSWLPQGLWLNLARRMKRSAHE</sequence>
<dbReference type="InterPro" id="IPR036291">
    <property type="entry name" value="NAD(P)-bd_dom_sf"/>
</dbReference>
<keyword evidence="3" id="KW-0812">Transmembrane</keyword>
<gene>
    <name evidence="4" type="ORF">AB9R89_14445</name>
</gene>
<dbReference type="Pfam" id="PF00106">
    <property type="entry name" value="adh_short"/>
    <property type="match status" value="1"/>
</dbReference>
<keyword evidence="2" id="KW-0560">Oxidoreductase</keyword>
<evidence type="ECO:0000256" key="3">
    <source>
        <dbReference type="SAM" id="Phobius"/>
    </source>
</evidence>
<evidence type="ECO:0000256" key="1">
    <source>
        <dbReference type="ARBA" id="ARBA00006484"/>
    </source>
</evidence>
<feature type="transmembrane region" description="Helical" evidence="3">
    <location>
        <begin position="211"/>
        <end position="233"/>
    </location>
</feature>
<dbReference type="RefSeq" id="WP_395545898.1">
    <property type="nucleotide sequence ID" value="NZ_CP166302.1"/>
</dbReference>
<protein>
    <submittedName>
        <fullName evidence="4">SDR family NAD(P)-dependent oxidoreductase</fullName>
    </submittedName>
</protein>
<dbReference type="Gene3D" id="3.40.50.720">
    <property type="entry name" value="NAD(P)-binding Rossmann-like Domain"/>
    <property type="match status" value="1"/>
</dbReference>
<comment type="caution">
    <text evidence="4">The sequence shown here is derived from an EMBL/GenBank/DDBJ whole genome shotgun (WGS) entry which is preliminary data.</text>
</comment>
<comment type="similarity">
    <text evidence="1">Belongs to the short-chain dehydrogenases/reductases (SDR) family.</text>
</comment>
<accession>A0ABW7P4V9</accession>
<name>A0ABW7P4V9_9GAMM</name>
<dbReference type="PANTHER" id="PTHR44196">
    <property type="entry name" value="DEHYDROGENASE/REDUCTASE SDR FAMILY MEMBER 7B"/>
    <property type="match status" value="1"/>
</dbReference>
<proteinExistence type="inferred from homology"/>
<reference evidence="4 5" key="1">
    <citation type="submission" date="2024-08" db="EMBL/GenBank/DDBJ databases">
        <title>Oceanimonas smirnovii Genome sequencing and assembly.</title>
        <authorList>
            <person name="Tang B."/>
        </authorList>
    </citation>
    <scope>NUCLEOTIDE SEQUENCE [LARGE SCALE GENOMIC DNA]</scope>
    <source>
        <strain evidence="4 5">OS2020-119</strain>
    </source>
</reference>